<dbReference type="Proteomes" id="UP001603857">
    <property type="component" value="Unassembled WGS sequence"/>
</dbReference>
<evidence type="ECO:0000313" key="3">
    <source>
        <dbReference type="Proteomes" id="UP001603857"/>
    </source>
</evidence>
<feature type="region of interest" description="Disordered" evidence="1">
    <location>
        <begin position="183"/>
        <end position="222"/>
    </location>
</feature>
<dbReference type="CDD" id="cd01635">
    <property type="entry name" value="Glycosyltransferase_GTB-type"/>
    <property type="match status" value="1"/>
</dbReference>
<proteinExistence type="predicted"/>
<dbReference type="PANTHER" id="PTHR46635">
    <property type="entry name" value="GLYCOSYL TRANSFERASE FAMILY 1 PROTEIN"/>
    <property type="match status" value="1"/>
</dbReference>
<protein>
    <recommendedName>
        <fullName evidence="4">Glycosyl transferase family 1 domain-containing protein</fullName>
    </recommendedName>
</protein>
<dbReference type="PANTHER" id="PTHR46635:SF1">
    <property type="entry name" value="GLYCOSYL TRANSFERASE FAMILY 1 PROTEIN"/>
    <property type="match status" value="1"/>
</dbReference>
<reference evidence="2 3" key="1">
    <citation type="submission" date="2024-08" db="EMBL/GenBank/DDBJ databases">
        <title>Insights into the chromosomal genome structure of Flemingia macrophylla.</title>
        <authorList>
            <person name="Ding Y."/>
            <person name="Zhao Y."/>
            <person name="Bi W."/>
            <person name="Wu M."/>
            <person name="Zhao G."/>
            <person name="Gong Y."/>
            <person name="Li W."/>
            <person name="Zhang P."/>
        </authorList>
    </citation>
    <scope>NUCLEOTIDE SEQUENCE [LARGE SCALE GENOMIC DNA]</scope>
    <source>
        <strain evidence="2">DYQJB</strain>
        <tissue evidence="2">Leaf</tissue>
    </source>
</reference>
<accession>A0ABD1MDI2</accession>
<evidence type="ECO:0000313" key="2">
    <source>
        <dbReference type="EMBL" id="KAL2333851.1"/>
    </source>
</evidence>
<dbReference type="EMBL" id="JBGMDY010000005">
    <property type="protein sequence ID" value="KAL2333851.1"/>
    <property type="molecule type" value="Genomic_DNA"/>
</dbReference>
<dbReference type="AlphaFoldDB" id="A0ABD1MDI2"/>
<evidence type="ECO:0008006" key="4">
    <source>
        <dbReference type="Google" id="ProtNLM"/>
    </source>
</evidence>
<evidence type="ECO:0000256" key="1">
    <source>
        <dbReference type="SAM" id="MobiDB-lite"/>
    </source>
</evidence>
<organism evidence="2 3">
    <name type="scientific">Flemingia macrophylla</name>
    <dbReference type="NCBI Taxonomy" id="520843"/>
    <lineage>
        <taxon>Eukaryota</taxon>
        <taxon>Viridiplantae</taxon>
        <taxon>Streptophyta</taxon>
        <taxon>Embryophyta</taxon>
        <taxon>Tracheophyta</taxon>
        <taxon>Spermatophyta</taxon>
        <taxon>Magnoliopsida</taxon>
        <taxon>eudicotyledons</taxon>
        <taxon>Gunneridae</taxon>
        <taxon>Pentapetalae</taxon>
        <taxon>rosids</taxon>
        <taxon>fabids</taxon>
        <taxon>Fabales</taxon>
        <taxon>Fabaceae</taxon>
        <taxon>Papilionoideae</taxon>
        <taxon>50 kb inversion clade</taxon>
        <taxon>NPAAA clade</taxon>
        <taxon>indigoferoid/millettioid clade</taxon>
        <taxon>Phaseoleae</taxon>
        <taxon>Flemingia</taxon>
    </lineage>
</organism>
<keyword evidence="3" id="KW-1185">Reference proteome</keyword>
<sequence>MVSYDGIIVSSFEAKGAFSCFLHEPFKSIPRIWIIHENALAYRSRQYTTKGQIKLLNDWRRVFNRSTVVVFPNYALPTMAHSLKYPRGFIEHIAGDLNVDSVLDAADVVIYGSFLEEQSFPKILIRAMTFEKPIIAPDVPMIRKYAKTSGLGPWADCHSSLEVLSCALYFVRLYLRLLNPEEGEENPQNISGAIKKDSNQVRSSIQVRTRGGEDEKLRKGEGDPRLWRSAPVWALSAKATGILGLSSSLDAQHQIHVMNLLKKIIMMKGRGYSDTNVTPGNIKT</sequence>
<name>A0ABD1MDI2_9FABA</name>
<feature type="compositionally biased region" description="Basic and acidic residues" evidence="1">
    <location>
        <begin position="210"/>
        <end position="222"/>
    </location>
</feature>
<gene>
    <name evidence="2" type="ORF">Fmac_015064</name>
</gene>
<comment type="caution">
    <text evidence="2">The sequence shown here is derived from an EMBL/GenBank/DDBJ whole genome shotgun (WGS) entry which is preliminary data.</text>
</comment>
<dbReference type="SUPFAM" id="SSF53756">
    <property type="entry name" value="UDP-Glycosyltransferase/glycogen phosphorylase"/>
    <property type="match status" value="1"/>
</dbReference>